<reference evidence="1 2" key="1">
    <citation type="journal article" date="2019" name="Sci. Rep.">
        <title>Orb-weaving spider Araneus ventricosus genome elucidates the spidroin gene catalogue.</title>
        <authorList>
            <person name="Kono N."/>
            <person name="Nakamura H."/>
            <person name="Ohtoshi R."/>
            <person name="Moran D.A.P."/>
            <person name="Shinohara A."/>
            <person name="Yoshida Y."/>
            <person name="Fujiwara M."/>
            <person name="Mori M."/>
            <person name="Tomita M."/>
            <person name="Arakawa K."/>
        </authorList>
    </citation>
    <scope>NUCLEOTIDE SEQUENCE [LARGE SCALE GENOMIC DNA]</scope>
</reference>
<keyword evidence="2" id="KW-1185">Reference proteome</keyword>
<sequence>MDLQWNRFWNSPAPNLNLPTRPAALIEFNMHQARVHSSSSLELSILNSKLSSPEAKTLPSGRECSPFDFVCLRTQDGVFDVKLHCTVKRIEYTFVSPLFGRLSQKFGTDLRFWSQDHLSDFIYLTC</sequence>
<organism evidence="1 2">
    <name type="scientific">Araneus ventricosus</name>
    <name type="common">Orbweaver spider</name>
    <name type="synonym">Epeira ventricosa</name>
    <dbReference type="NCBI Taxonomy" id="182803"/>
    <lineage>
        <taxon>Eukaryota</taxon>
        <taxon>Metazoa</taxon>
        <taxon>Ecdysozoa</taxon>
        <taxon>Arthropoda</taxon>
        <taxon>Chelicerata</taxon>
        <taxon>Arachnida</taxon>
        <taxon>Araneae</taxon>
        <taxon>Araneomorphae</taxon>
        <taxon>Entelegynae</taxon>
        <taxon>Araneoidea</taxon>
        <taxon>Araneidae</taxon>
        <taxon>Araneus</taxon>
    </lineage>
</organism>
<gene>
    <name evidence="1" type="ORF">AVEN_110437_1</name>
</gene>
<proteinExistence type="predicted"/>
<evidence type="ECO:0000313" key="1">
    <source>
        <dbReference type="EMBL" id="GBN01383.1"/>
    </source>
</evidence>
<protein>
    <submittedName>
        <fullName evidence="1">Uncharacterized protein</fullName>
    </submittedName>
</protein>
<name>A0A4Y2KIZ8_ARAVE</name>
<comment type="caution">
    <text evidence="1">The sequence shown here is derived from an EMBL/GenBank/DDBJ whole genome shotgun (WGS) entry which is preliminary data.</text>
</comment>
<accession>A0A4Y2KIZ8</accession>
<dbReference type="AlphaFoldDB" id="A0A4Y2KIZ8"/>
<dbReference type="Proteomes" id="UP000499080">
    <property type="component" value="Unassembled WGS sequence"/>
</dbReference>
<evidence type="ECO:0000313" key="2">
    <source>
        <dbReference type="Proteomes" id="UP000499080"/>
    </source>
</evidence>
<dbReference type="EMBL" id="BGPR01004613">
    <property type="protein sequence ID" value="GBN01383.1"/>
    <property type="molecule type" value="Genomic_DNA"/>
</dbReference>